<dbReference type="Gene3D" id="2.120.10.30">
    <property type="entry name" value="TolB, C-terminal domain"/>
    <property type="match status" value="1"/>
</dbReference>
<dbReference type="Proteomes" id="UP001437256">
    <property type="component" value="Unassembled WGS sequence"/>
</dbReference>
<accession>A0ABR3AAS0</accession>
<gene>
    <name evidence="2" type="ORF">AAF712_002441</name>
</gene>
<dbReference type="InterPro" id="IPR029058">
    <property type="entry name" value="AB_hydrolase_fold"/>
</dbReference>
<evidence type="ECO:0000259" key="1">
    <source>
        <dbReference type="Pfam" id="PF00326"/>
    </source>
</evidence>
<evidence type="ECO:0000313" key="2">
    <source>
        <dbReference type="EMBL" id="KAL0070600.1"/>
    </source>
</evidence>
<organism evidence="2 3">
    <name type="scientific">Marasmius tenuissimus</name>
    <dbReference type="NCBI Taxonomy" id="585030"/>
    <lineage>
        <taxon>Eukaryota</taxon>
        <taxon>Fungi</taxon>
        <taxon>Dikarya</taxon>
        <taxon>Basidiomycota</taxon>
        <taxon>Agaricomycotina</taxon>
        <taxon>Agaricomycetes</taxon>
        <taxon>Agaricomycetidae</taxon>
        <taxon>Agaricales</taxon>
        <taxon>Marasmiineae</taxon>
        <taxon>Marasmiaceae</taxon>
        <taxon>Marasmius</taxon>
    </lineage>
</organism>
<protein>
    <recommendedName>
        <fullName evidence="1">Peptidase S9 prolyl oligopeptidase catalytic domain-containing protein</fullName>
    </recommendedName>
</protein>
<dbReference type="SUPFAM" id="SSF53474">
    <property type="entry name" value="alpha/beta-Hydrolases"/>
    <property type="match status" value="1"/>
</dbReference>
<comment type="caution">
    <text evidence="2">The sequence shown here is derived from an EMBL/GenBank/DDBJ whole genome shotgun (WGS) entry which is preliminary data.</text>
</comment>
<dbReference type="InterPro" id="IPR001375">
    <property type="entry name" value="Peptidase_S9_cat"/>
</dbReference>
<reference evidence="2 3" key="1">
    <citation type="submission" date="2024-05" db="EMBL/GenBank/DDBJ databases">
        <title>A draft genome resource for the thread blight pathogen Marasmius tenuissimus strain MS-2.</title>
        <authorList>
            <person name="Yulfo-Soto G.E."/>
            <person name="Baruah I.K."/>
            <person name="Amoako-Attah I."/>
            <person name="Bukari Y."/>
            <person name="Meinhardt L.W."/>
            <person name="Bailey B.A."/>
            <person name="Cohen S.P."/>
        </authorList>
    </citation>
    <scope>NUCLEOTIDE SEQUENCE [LARGE SCALE GENOMIC DNA]</scope>
    <source>
        <strain evidence="2 3">MS-2</strain>
    </source>
</reference>
<dbReference type="PANTHER" id="PTHR43056:SF5">
    <property type="entry name" value="PEPTIDASE S9 PROLYL OLIGOPEPTIDASE CATALYTIC DOMAIN-CONTAINING PROTEIN"/>
    <property type="match status" value="1"/>
</dbReference>
<dbReference type="InterPro" id="IPR011042">
    <property type="entry name" value="6-blade_b-propeller_TolB-like"/>
</dbReference>
<feature type="domain" description="Peptidase S9 prolyl oligopeptidase catalytic" evidence="1">
    <location>
        <begin position="474"/>
        <end position="686"/>
    </location>
</feature>
<keyword evidence="3" id="KW-1185">Reference proteome</keyword>
<name>A0ABR3AAS0_9AGAR</name>
<proteinExistence type="predicted"/>
<sequence length="690" mass="75934">MAPPSAPYGTWKSPITAEAITGSTISFTDTAVDPIDSVVYHLEGRPAEQGRTAIVESKNNKDVIGTAYSASTGVHEYGGAAAIVRDGKAYFSQFVNQKDGRIYQVDVKGGDPKPITPGQLTIRSSYDHQDSSRHTDNGVYRYACFDIHPTASNLLVAVLEDHTNDPPADPNPAAVVNTLCLVDITTGKVTPDFVSGVDFYALPHFSPDGKHLAWQQWSHPDMPWEGAEVRVADVVVSSDSKSLQLENITVVAGEKGKVSAGYPSWASNDTLLFLSDVSGYNNPWKYADGKASAILPKPVSEDFSECMWSLSMSPYATVDEEGKWGVFLNFRSGRTVLNLVNIVEGTRKELCSPYLYLDNVRTVSRSAHQIVFVGYKADEGGSVVQATISDLDASSPSISFTTLKSDPNSSKFPRDLVSVPQGIALEVPPNHELLHVVYYPPHNPDYDGSSIEGEKPPCVLSVHGGPTGMAYQRLNWQIQYYTTRGFAWLDVNYGGSCGYGRAYRDRLIGQWGLVDVEDCIKASKLMSGEGYDYIDPKRIVIRGGSAGGFAVLSALSHSSDLTAFASGTSLYGISDLVELVKTTHKFESHYAFKLLGGTPDEVPETYKDRSPINHIDNFQTPFLILQGQIDQVVPKRQADKIFDDIKERGGTVDYQWYYAEGHGFRKKENQEDAMRRELRYYRDVLELSED</sequence>
<dbReference type="Gene3D" id="3.40.50.1820">
    <property type="entry name" value="alpha/beta hydrolase"/>
    <property type="match status" value="1"/>
</dbReference>
<dbReference type="InterPro" id="IPR050585">
    <property type="entry name" value="Xaa-Pro_dipeptidyl-ppase/CocE"/>
</dbReference>
<evidence type="ECO:0000313" key="3">
    <source>
        <dbReference type="Proteomes" id="UP001437256"/>
    </source>
</evidence>
<dbReference type="EMBL" id="JBBXMP010000006">
    <property type="protein sequence ID" value="KAL0070600.1"/>
    <property type="molecule type" value="Genomic_DNA"/>
</dbReference>
<dbReference type="SUPFAM" id="SSF69322">
    <property type="entry name" value="Tricorn protease domain 2"/>
    <property type="match status" value="1"/>
</dbReference>
<dbReference type="Pfam" id="PF00326">
    <property type="entry name" value="Peptidase_S9"/>
    <property type="match status" value="1"/>
</dbReference>
<dbReference type="PANTHER" id="PTHR43056">
    <property type="entry name" value="PEPTIDASE S9 PROLYL OLIGOPEPTIDASE"/>
    <property type="match status" value="1"/>
</dbReference>